<feature type="compositionally biased region" description="Acidic residues" evidence="1">
    <location>
        <begin position="337"/>
        <end position="346"/>
    </location>
</feature>
<organism evidence="4 5">
    <name type="scientific">Lophiotrema nucula</name>
    <dbReference type="NCBI Taxonomy" id="690887"/>
    <lineage>
        <taxon>Eukaryota</taxon>
        <taxon>Fungi</taxon>
        <taxon>Dikarya</taxon>
        <taxon>Ascomycota</taxon>
        <taxon>Pezizomycotina</taxon>
        <taxon>Dothideomycetes</taxon>
        <taxon>Pleosporomycetidae</taxon>
        <taxon>Pleosporales</taxon>
        <taxon>Lophiotremataceae</taxon>
        <taxon>Lophiotrema</taxon>
    </lineage>
</organism>
<accession>A0A6A5YIJ9</accession>
<dbReference type="InterPro" id="IPR049192">
    <property type="entry name" value="DUF4246_C"/>
</dbReference>
<protein>
    <submittedName>
        <fullName evidence="4">Uncharacterized protein</fullName>
    </submittedName>
</protein>
<evidence type="ECO:0000313" key="4">
    <source>
        <dbReference type="EMBL" id="KAF2106544.1"/>
    </source>
</evidence>
<dbReference type="OrthoDB" id="415532at2759"/>
<name>A0A6A5YIJ9_9PLEO</name>
<dbReference type="PANTHER" id="PTHR33119:SF1">
    <property type="entry name" value="FE2OG DIOXYGENASE DOMAIN-CONTAINING PROTEIN"/>
    <property type="match status" value="1"/>
</dbReference>
<feature type="domain" description="DUF4246" evidence="3">
    <location>
        <begin position="4"/>
        <end position="74"/>
    </location>
</feature>
<dbReference type="Pfam" id="PF14033">
    <property type="entry name" value="DUF4246"/>
    <property type="match status" value="1"/>
</dbReference>
<keyword evidence="5" id="KW-1185">Reference proteome</keyword>
<reference evidence="4" key="1">
    <citation type="journal article" date="2020" name="Stud. Mycol.">
        <title>101 Dothideomycetes genomes: a test case for predicting lifestyles and emergence of pathogens.</title>
        <authorList>
            <person name="Haridas S."/>
            <person name="Albert R."/>
            <person name="Binder M."/>
            <person name="Bloem J."/>
            <person name="Labutti K."/>
            <person name="Salamov A."/>
            <person name="Andreopoulos B."/>
            <person name="Baker S."/>
            <person name="Barry K."/>
            <person name="Bills G."/>
            <person name="Bluhm B."/>
            <person name="Cannon C."/>
            <person name="Castanera R."/>
            <person name="Culley D."/>
            <person name="Daum C."/>
            <person name="Ezra D."/>
            <person name="Gonzalez J."/>
            <person name="Henrissat B."/>
            <person name="Kuo A."/>
            <person name="Liang C."/>
            <person name="Lipzen A."/>
            <person name="Lutzoni F."/>
            <person name="Magnuson J."/>
            <person name="Mondo S."/>
            <person name="Nolan M."/>
            <person name="Ohm R."/>
            <person name="Pangilinan J."/>
            <person name="Park H.-J."/>
            <person name="Ramirez L."/>
            <person name="Alfaro M."/>
            <person name="Sun H."/>
            <person name="Tritt A."/>
            <person name="Yoshinaga Y."/>
            <person name="Zwiers L.-H."/>
            <person name="Turgeon B."/>
            <person name="Goodwin S."/>
            <person name="Spatafora J."/>
            <person name="Crous P."/>
            <person name="Grigoriev I."/>
        </authorList>
    </citation>
    <scope>NUCLEOTIDE SEQUENCE</scope>
    <source>
        <strain evidence="4">CBS 627.86</strain>
    </source>
</reference>
<dbReference type="Pfam" id="PF21666">
    <property type="entry name" value="DUF4246_N"/>
    <property type="match status" value="1"/>
</dbReference>
<dbReference type="Proteomes" id="UP000799770">
    <property type="component" value="Unassembled WGS sequence"/>
</dbReference>
<dbReference type="InterPro" id="IPR049207">
    <property type="entry name" value="DUF4246_N"/>
</dbReference>
<evidence type="ECO:0000259" key="3">
    <source>
        <dbReference type="Pfam" id="PF21666"/>
    </source>
</evidence>
<evidence type="ECO:0000256" key="1">
    <source>
        <dbReference type="SAM" id="MobiDB-lite"/>
    </source>
</evidence>
<sequence>MPEYPGLGLDLRYNPQRDYGHYPIGAHGSNYGADSAILPVRELAMMSIMDSLTDKEDWQRKVFDDGIVSKWRKEALAIPDEELWKLAISDKRQYWNEEGELSLHDEQEGCRLEGIMNETTFDCCIDELRSKAKYYENSDIIPTLDACASVAKSDRLIPSDLQEALRNAFDTLKTHQSSAPDWHPNTNEQVQDLVHPSMYPLVYGRSRVLKEEVVGLDDAIEKWAGKGEIIPKDDWEYNPDRDRFTYGVGSGTVPPEYWSKVFQWLPANVAIQVDGTVKLTSYINNLHPNKYPDVYSTIEKLIQTALPAWDQCLGVASGYHKKDGAGRTTSRFPYPDNPDDENEENWDPPNAEDVADVTVNWEEVDSDFNPEYDDETEKKWEFLRKPVNLEASFEEINYAPAPGTRLIERFRDTGLQVIVKMASIELTPDRPEFPVGGWHIEGQMNEHICGTVLYYLDSENITDSNLSFRMQTSAYLMDDIEVGQDAYHWLEQVYGTELGGRSAPCLQNYGSVETRPGRLLAFPNVFQHRVSSFRLKDPSKPGHRRFIALWLVDPNIRVISTANVPPQQMDWWLDAVLGSTPQSRDAAAAALPPELVALMREKGVDSDASALNADTGSLPPELMEMVREHFHADAGALPMGLEEAKQHRLELMKERGAFVRKTEEGWQQHSYGFCEH</sequence>
<feature type="domain" description="DUF4246" evidence="2">
    <location>
        <begin position="119"/>
        <end position="574"/>
    </location>
</feature>
<dbReference type="EMBL" id="ML977361">
    <property type="protein sequence ID" value="KAF2106544.1"/>
    <property type="molecule type" value="Genomic_DNA"/>
</dbReference>
<dbReference type="InterPro" id="IPR025340">
    <property type="entry name" value="DUF4246"/>
</dbReference>
<evidence type="ECO:0000259" key="2">
    <source>
        <dbReference type="Pfam" id="PF14033"/>
    </source>
</evidence>
<evidence type="ECO:0000313" key="5">
    <source>
        <dbReference type="Proteomes" id="UP000799770"/>
    </source>
</evidence>
<feature type="region of interest" description="Disordered" evidence="1">
    <location>
        <begin position="320"/>
        <end position="350"/>
    </location>
</feature>
<dbReference type="AlphaFoldDB" id="A0A6A5YIJ9"/>
<proteinExistence type="predicted"/>
<gene>
    <name evidence="4" type="ORF">BDV96DRAFT_507694</name>
</gene>
<dbReference type="PANTHER" id="PTHR33119">
    <property type="entry name" value="IFI3P"/>
    <property type="match status" value="1"/>
</dbReference>